<dbReference type="InterPro" id="IPR027417">
    <property type="entry name" value="P-loop_NTPase"/>
</dbReference>
<keyword evidence="4 5" id="KW-0067">ATP-binding</keyword>
<dbReference type="Pfam" id="PF00580">
    <property type="entry name" value="UvrD-helicase"/>
    <property type="match status" value="1"/>
</dbReference>
<keyword evidence="8" id="KW-1185">Reference proteome</keyword>
<dbReference type="EMBL" id="JARYZI010000011">
    <property type="protein sequence ID" value="MDH8679315.1"/>
    <property type="molecule type" value="Genomic_DNA"/>
</dbReference>
<feature type="domain" description="UvrD-like helicase ATP-binding" evidence="6">
    <location>
        <begin position="209"/>
        <end position="592"/>
    </location>
</feature>
<sequence length="744" mass="87353">MNFNDQEWISEIEWLEEVLGETRKQLDENNSMKDRLETDTRETQKEMWQDLGSVSISNGLEQIADFMSYINTMKNQKRSNEFAIKLEEKFERILLSPYFGRFDFDEKNTKVTEKCYIGISNLIRENCEFMIYDWRAPISSMFYDYEIGEAQYDCPDGIIKGEIILKRQYKISDGNMEYMFDSNLKIDDEILQNMLSKNTDQKMKAIVTTIQREQNQVIRNEAYNHLIVQGAAGSGKTSVALHRIAYLLYKHRETITAKNILIFSPNGIFNDYISNVLPQLGEDNMSQTTFSDYMHAALGPAFRKEKYSDMMEYIFGADKNDYYQIRVGSIKLKSSPEFYEILKQYVEAISSKDRNFKDIVFNNQVIISSEEIKVLFFEEYANLPLKRRLQKIKERMLFLIEPYKKRRIKDEAKRLVKSSSIIDKTELTIKSKALVNAELKSILDEIERMTNCNFVELYRNLYRSKEYLNKSSFESFSVEQIKQIKKYTIENLNAGILYYEDQAPLLLLKVMLGELPKTTDIKFVIIDEAQDYTAIQYDILYHFFSHANITILGDLNQSINPYMNVGDYALIEKIFPRQETLRITLNKSYRSTIEIIKFSRDILKKSIEDECVERSGELPQVVSFNDSEEIFERIIKDVKHYKENGYKSVGIITKSVKQTEYVYAQLKDRVHVNAIIHEDDEYICDTVIIPIYLAKGLEFDVVIIYDVNTDNYCGEEDRLQLYTACTRALHVLNLYYQGEKTYLF</sequence>
<proteinExistence type="predicted"/>
<dbReference type="InterPro" id="IPR048228">
    <property type="entry name" value="HelD_bacillota"/>
</dbReference>
<evidence type="ECO:0000256" key="1">
    <source>
        <dbReference type="ARBA" id="ARBA00022741"/>
    </source>
</evidence>
<dbReference type="Gene3D" id="3.40.50.300">
    <property type="entry name" value="P-loop containing nucleotide triphosphate hydrolases"/>
    <property type="match status" value="3"/>
</dbReference>
<evidence type="ECO:0000259" key="6">
    <source>
        <dbReference type="PROSITE" id="PS51198"/>
    </source>
</evidence>
<evidence type="ECO:0000256" key="2">
    <source>
        <dbReference type="ARBA" id="ARBA00022801"/>
    </source>
</evidence>
<keyword evidence="3 5" id="KW-0347">Helicase</keyword>
<dbReference type="InterPro" id="IPR014016">
    <property type="entry name" value="UvrD-like_ATP-bd"/>
</dbReference>
<gene>
    <name evidence="7" type="primary">helD</name>
    <name evidence="7" type="ORF">QE109_14245</name>
</gene>
<organism evidence="7 8">
    <name type="scientific">Fusibacter bizertensis</name>
    <dbReference type="NCBI Taxonomy" id="1488331"/>
    <lineage>
        <taxon>Bacteria</taxon>
        <taxon>Bacillati</taxon>
        <taxon>Bacillota</taxon>
        <taxon>Clostridia</taxon>
        <taxon>Eubacteriales</taxon>
        <taxon>Eubacteriales Family XII. Incertae Sedis</taxon>
        <taxon>Fusibacter</taxon>
    </lineage>
</organism>
<accession>A0ABT6NG31</accession>
<feature type="binding site" evidence="5">
    <location>
        <begin position="230"/>
        <end position="237"/>
    </location>
    <ligand>
        <name>ATP</name>
        <dbReference type="ChEBI" id="CHEBI:30616"/>
    </ligand>
</feature>
<evidence type="ECO:0000256" key="5">
    <source>
        <dbReference type="PROSITE-ProRule" id="PRU00560"/>
    </source>
</evidence>
<evidence type="ECO:0000256" key="4">
    <source>
        <dbReference type="ARBA" id="ARBA00022840"/>
    </source>
</evidence>
<name>A0ABT6NG31_9FIRM</name>
<dbReference type="RefSeq" id="WP_281095212.1">
    <property type="nucleotide sequence ID" value="NZ_JARYZI010000011.1"/>
</dbReference>
<dbReference type="PANTHER" id="PTHR11070:SF17">
    <property type="entry name" value="DNA HELICASE IV"/>
    <property type="match status" value="1"/>
</dbReference>
<dbReference type="InterPro" id="IPR000212">
    <property type="entry name" value="DNA_helicase_UvrD/REP"/>
</dbReference>
<evidence type="ECO:0000313" key="8">
    <source>
        <dbReference type="Proteomes" id="UP001158045"/>
    </source>
</evidence>
<dbReference type="NCBIfam" id="NF041464">
    <property type="entry name" value="HelD_BACSU"/>
    <property type="match status" value="1"/>
</dbReference>
<keyword evidence="1 5" id="KW-0547">Nucleotide-binding</keyword>
<protein>
    <submittedName>
        <fullName evidence="7">RNA polymerase recycling motor HelD</fullName>
    </submittedName>
</protein>
<dbReference type="SUPFAM" id="SSF52540">
    <property type="entry name" value="P-loop containing nucleoside triphosphate hydrolases"/>
    <property type="match status" value="1"/>
</dbReference>
<evidence type="ECO:0000256" key="3">
    <source>
        <dbReference type="ARBA" id="ARBA00022806"/>
    </source>
</evidence>
<dbReference type="PROSITE" id="PS51198">
    <property type="entry name" value="UVRD_HELICASE_ATP_BIND"/>
    <property type="match status" value="1"/>
</dbReference>
<dbReference type="Gene3D" id="1.10.10.160">
    <property type="match status" value="1"/>
</dbReference>
<dbReference type="PANTHER" id="PTHR11070">
    <property type="entry name" value="UVRD / RECB / PCRA DNA HELICASE FAMILY MEMBER"/>
    <property type="match status" value="1"/>
</dbReference>
<dbReference type="Pfam" id="PF13538">
    <property type="entry name" value="UvrD_C_2"/>
    <property type="match status" value="1"/>
</dbReference>
<keyword evidence="2 5" id="KW-0378">Hydrolase</keyword>
<evidence type="ECO:0000313" key="7">
    <source>
        <dbReference type="EMBL" id="MDH8679315.1"/>
    </source>
</evidence>
<comment type="caution">
    <text evidence="7">The sequence shown here is derived from an EMBL/GenBank/DDBJ whole genome shotgun (WGS) entry which is preliminary data.</text>
</comment>
<dbReference type="Proteomes" id="UP001158045">
    <property type="component" value="Unassembled WGS sequence"/>
</dbReference>
<dbReference type="InterPro" id="IPR013986">
    <property type="entry name" value="DExx_box_DNA_helicase_dom_sf"/>
</dbReference>
<reference evidence="7 8" key="1">
    <citation type="submission" date="2023-04" db="EMBL/GenBank/DDBJ databases">
        <title>Fusibacter bizertensis strain WBS, isolated from littoral bottom sediments of the Arctic seas - biochemical and genomic analysis.</title>
        <authorList>
            <person name="Brioukhanov A.L."/>
        </authorList>
    </citation>
    <scope>NUCLEOTIDE SEQUENCE [LARGE SCALE GENOMIC DNA]</scope>
    <source>
        <strain evidence="7 8">WBS</strain>
    </source>
</reference>
<dbReference type="InterPro" id="IPR027785">
    <property type="entry name" value="UvrD-like_helicase_C"/>
</dbReference>